<sequence>MTIKIPSQSSTKLQPLKILSSLITVAGLLVSSINALAAPVEIKFSHVVAENTPKGQMALKFKELVEQRLPGEYQVNVFPNSQLFGDNNEISALLLDDIQFVAPSLSKFERYTKKLQIFDLPFLFENMDSVDRFQQSDSGLKLLNAMKRKGIVGLGYLHNGMKQFSASSPLVVPSDANGKKFRIMASDVLAAQFQILNAIPVKKPFSEVFTLLQTRAIDGQENTWSNIYSKKFYEVQGYITESNHGVLDYMVVTSDSFWKSLPNDKREIIKSSLDEAIAFGNKIAAAKVKKDREAIITSKRSDVIELTPQQRSLWVESMKPVWAQFEAKIGKDLIQAAIESNRQ</sequence>
<dbReference type="PANTHER" id="PTHR33376:SF7">
    <property type="entry name" value="C4-DICARBOXYLATE-BINDING PROTEIN DCTB"/>
    <property type="match status" value="1"/>
</dbReference>
<gene>
    <name evidence="4" type="ORF">Sps_03654</name>
</gene>
<evidence type="ECO:0000313" key="4">
    <source>
        <dbReference type="EMBL" id="AQS38772.1"/>
    </source>
</evidence>
<keyword evidence="2" id="KW-0813">Transport</keyword>
<dbReference type="AlphaFoldDB" id="A0A1S6HTD6"/>
<reference evidence="4 5" key="1">
    <citation type="submission" date="2016-03" db="EMBL/GenBank/DDBJ databases">
        <title>Complete genome sequence of Shewanella psychrophila WP2, a deep sea bacterium isolated from west Pacific sediment.</title>
        <authorList>
            <person name="Xu G."/>
            <person name="Jian H."/>
        </authorList>
    </citation>
    <scope>NUCLEOTIDE SEQUENCE [LARGE SCALE GENOMIC DNA]</scope>
    <source>
        <strain evidence="4 5">WP2</strain>
    </source>
</reference>
<dbReference type="PIRSF" id="PIRSF006470">
    <property type="entry name" value="DctB"/>
    <property type="match status" value="1"/>
</dbReference>
<dbReference type="InterPro" id="IPR004682">
    <property type="entry name" value="TRAP_DctP"/>
</dbReference>
<name>A0A1S6HTD6_9GAMM</name>
<dbReference type="NCBIfam" id="NF037995">
    <property type="entry name" value="TRAP_S1"/>
    <property type="match status" value="1"/>
</dbReference>
<keyword evidence="4" id="KW-0675">Receptor</keyword>
<dbReference type="OrthoDB" id="9771186at2"/>
<accession>A0A1S6HTD6</accession>
<organism evidence="4 5">
    <name type="scientific">Shewanella psychrophila</name>
    <dbReference type="NCBI Taxonomy" id="225848"/>
    <lineage>
        <taxon>Bacteria</taxon>
        <taxon>Pseudomonadati</taxon>
        <taxon>Pseudomonadota</taxon>
        <taxon>Gammaproteobacteria</taxon>
        <taxon>Alteromonadales</taxon>
        <taxon>Shewanellaceae</taxon>
        <taxon>Shewanella</taxon>
    </lineage>
</organism>
<dbReference type="GO" id="GO:0055085">
    <property type="term" value="P:transmembrane transport"/>
    <property type="evidence" value="ECO:0007669"/>
    <property type="project" value="InterPro"/>
</dbReference>
<keyword evidence="5" id="KW-1185">Reference proteome</keyword>
<dbReference type="Pfam" id="PF03480">
    <property type="entry name" value="DctP"/>
    <property type="match status" value="1"/>
</dbReference>
<dbReference type="Proteomes" id="UP000189545">
    <property type="component" value="Chromosome"/>
</dbReference>
<dbReference type="Gene3D" id="3.40.190.170">
    <property type="entry name" value="Bacterial extracellular solute-binding protein, family 7"/>
    <property type="match status" value="1"/>
</dbReference>
<dbReference type="GO" id="GO:0015740">
    <property type="term" value="P:C4-dicarboxylate transport"/>
    <property type="evidence" value="ECO:0007669"/>
    <property type="project" value="TreeGrafter"/>
</dbReference>
<dbReference type="InterPro" id="IPR018389">
    <property type="entry name" value="DctP_fam"/>
</dbReference>
<proteinExistence type="inferred from homology"/>
<evidence type="ECO:0000256" key="1">
    <source>
        <dbReference type="ARBA" id="ARBA00009023"/>
    </source>
</evidence>
<keyword evidence="3" id="KW-0732">Signal</keyword>
<dbReference type="STRING" id="225848.Sps_03654"/>
<dbReference type="NCBIfam" id="TIGR00787">
    <property type="entry name" value="dctP"/>
    <property type="match status" value="1"/>
</dbReference>
<dbReference type="FunFam" id="3.40.190.170:FF:000001">
    <property type="entry name" value="TRAP dicarboxylate transporter, DctP subunit"/>
    <property type="match status" value="1"/>
</dbReference>
<evidence type="ECO:0000313" key="5">
    <source>
        <dbReference type="Proteomes" id="UP000189545"/>
    </source>
</evidence>
<protein>
    <submittedName>
        <fullName evidence="4">Tripartite ATP-independent periplasmic transporter solute receptor, DctP family</fullName>
    </submittedName>
</protein>
<comment type="similarity">
    <text evidence="1">Belongs to the bacterial solute-binding protein 7 family.</text>
</comment>
<dbReference type="PANTHER" id="PTHR33376">
    <property type="match status" value="1"/>
</dbReference>
<dbReference type="CDD" id="cd13674">
    <property type="entry name" value="PBP2_TRAP_SBP_like_1"/>
    <property type="match status" value="1"/>
</dbReference>
<dbReference type="RefSeq" id="WP_077753767.1">
    <property type="nucleotide sequence ID" value="NZ_CP014782.1"/>
</dbReference>
<dbReference type="EMBL" id="CP014782">
    <property type="protein sequence ID" value="AQS38772.1"/>
    <property type="molecule type" value="Genomic_DNA"/>
</dbReference>
<dbReference type="KEGG" id="spsw:Sps_03654"/>
<dbReference type="InterPro" id="IPR038404">
    <property type="entry name" value="TRAP_DctP_sf"/>
</dbReference>
<dbReference type="GO" id="GO:0030288">
    <property type="term" value="C:outer membrane-bounded periplasmic space"/>
    <property type="evidence" value="ECO:0007669"/>
    <property type="project" value="InterPro"/>
</dbReference>
<evidence type="ECO:0000256" key="2">
    <source>
        <dbReference type="ARBA" id="ARBA00022448"/>
    </source>
</evidence>
<evidence type="ECO:0000256" key="3">
    <source>
        <dbReference type="ARBA" id="ARBA00022729"/>
    </source>
</evidence>